<name>A0A7Z7GE17_9MICO</name>
<organism evidence="1 2">
    <name type="scientific">Microbacterium saccharophilum</name>
    <dbReference type="NCBI Taxonomy" id="1213358"/>
    <lineage>
        <taxon>Bacteria</taxon>
        <taxon>Bacillati</taxon>
        <taxon>Actinomycetota</taxon>
        <taxon>Actinomycetes</taxon>
        <taxon>Micrococcales</taxon>
        <taxon>Microbacteriaceae</taxon>
        <taxon>Microbacterium</taxon>
    </lineage>
</organism>
<accession>A0A7Z7GE17</accession>
<evidence type="ECO:0000313" key="1">
    <source>
        <dbReference type="EMBL" id="SFI48890.1"/>
    </source>
</evidence>
<dbReference type="AlphaFoldDB" id="A0A7Z7GE17"/>
<reference evidence="1 2" key="1">
    <citation type="submission" date="2016-10" db="EMBL/GenBank/DDBJ databases">
        <authorList>
            <person name="Varghese N."/>
            <person name="Submissions S."/>
        </authorList>
    </citation>
    <scope>NUCLEOTIDE SEQUENCE [LARGE SCALE GENOMIC DNA]</scope>
    <source>
        <strain evidence="1 2">UNC380MFSha3.1</strain>
    </source>
</reference>
<proteinExistence type="predicted"/>
<dbReference type="Proteomes" id="UP000198702">
    <property type="component" value="Unassembled WGS sequence"/>
</dbReference>
<dbReference type="EMBL" id="FOQZ01000002">
    <property type="protein sequence ID" value="SFI48890.1"/>
    <property type="molecule type" value="Genomic_DNA"/>
</dbReference>
<evidence type="ECO:0000313" key="2">
    <source>
        <dbReference type="Proteomes" id="UP000198702"/>
    </source>
</evidence>
<gene>
    <name evidence="1" type="ORF">SAMN04487751_1877</name>
</gene>
<protein>
    <submittedName>
        <fullName evidence="1">Uncharacterized protein</fullName>
    </submittedName>
</protein>
<comment type="caution">
    <text evidence="1">The sequence shown here is derived from an EMBL/GenBank/DDBJ whole genome shotgun (WGS) entry which is preliminary data.</text>
</comment>
<sequence length="37" mass="4062">MSGSPSRSSPRDVYLLLAKHTNMTNRGTFGSEYVMAV</sequence>